<dbReference type="PROSITE" id="PS50030">
    <property type="entry name" value="UBA"/>
    <property type="match status" value="1"/>
</dbReference>
<dbReference type="InterPro" id="IPR009060">
    <property type="entry name" value="UBA-like_sf"/>
</dbReference>
<dbReference type="Pfam" id="PF22562">
    <property type="entry name" value="UBA_7"/>
    <property type="match status" value="1"/>
</dbReference>
<evidence type="ECO:0000313" key="3">
    <source>
        <dbReference type="EMBL" id="JAT68773.1"/>
    </source>
</evidence>
<dbReference type="EMBL" id="GDKF01009849">
    <property type="protein sequence ID" value="JAT68773.1"/>
    <property type="molecule type" value="Transcribed_RNA"/>
</dbReference>
<feature type="compositionally biased region" description="Low complexity" evidence="1">
    <location>
        <begin position="1239"/>
        <end position="1252"/>
    </location>
</feature>
<sequence length="1712" mass="170931">MKIYLRRAVEPPEAVKAILNPLLEVPLEELGHALQGFTWTLERGDLHHWAPLLDRMDGVLEARLRDTAGAMVCPHTTAADLPDPAPTCAVLRASRVLLEHCSNRHLYASQDRCRDLLADPSHEAALEALRTLAAALQRAAPPGALRSPPSPAPHRSLEILAMPLDASRTRGASLADLVVDGELRSDQLPSEWVVKAYTAKTGAKVEFRVGLGGVPGAPGPLEAMHELVKDGPLKDGDDLALLNALRAAYACGSLEGRRALVRQRLLASAVYFMSGSTPGELAAHCSADPAFASELVGLLAPRAGGPTVPEDIQVLALRAVAAQMGDRPRHAALVPSLAAGAPDSVLASILGRVAAALGGSSDGGGARDGGAGGIVGAGAGPADPAPATGTAAGPCDATHTPAPSGDSLAWVDAALSAVGALVSCSPGCAALEAAGLVPALLPLVRAAPSALAPQLASLVRIVENFVDFSPGSAALFRALDGFDALAERLAAEVALGVAEAAARGVGPAPDAPGGGGGNGGGGAAAQEGVAAQEGDAAHEGDAAQEGAGPMEAAGEGAGPTPGDGDATSVVAATSAATPPAPQPAAPAAHPYQPGTPSPRLIPYNRRLLLKALLRGAAMASYAPGAAGGAGDTPAHLAMYRALCAIFRAAPAFGGGLFSLAASLVSDLIHHDPLSYRLLEAAGVPEAFLAALAAGVVPSADAVAAVPQTLVALCLNAGGLRRVREARALDCLLPVFTGEAYLRALQGESASILGAGLDELVRHVPELRPAVVQLVTGILERLCELGGGRSVGAGVARGGGGGEAPAAARDEQRHGSDAMDVDGPPEAQGAAAPEAPPLAAGAPAPAPAGAGAAASPDGYLVECVTFASRMLEQLLALNDTAAAFVEAGGCELLLALYRLPRLPPSFGSTNASHSLLVTFRVFATQGPALDRVTGLLRTELVRALEEAVAVASALGPDAVVPGLPPAPRDAYVRALSRAEGLVALAATLVRTGAAFLAGVGEGGRGSAVARLGELERRVLAQAAAAAPWAAARAPAVAAEEARLLEEGAAAGRPPPRRRRPGDELALEILGHFAHSARAFYQAVAKAIHVPARRRDDPGAQGAPAPAAKLAALQLALVLRRNLDLGVTSAAELLQGCAGGPGSTASTTTPPTEALFAGRTGSYLRTLQRVLDASFNLLFDARRRTAHTLVLNFFVATGGLDAFLAHFRIALDLLRALPAGSGDGGGRQEGPGGSGAGGAAAPGAPRAGSQAAGRRLVARGPMDADADSGDEAALPGSEGAAAAPAAPSADDPDALYRASAAGVAGTFLVLMTNLSHASMVAASPHAAALLAVSLPGLETQEEHVSGGGEEIEAAASVAQGIAVPGEATPPTSAAGDADAGPSVGTPAQSASTSPPQESALVSFMRGVWARLLGATLPLWRDGELLAAHPGLAAPAAAVLRNCGDAAAASALARQGGDAAGRAARAPRAVDDGHARRFVEMGFSRSAAEEALRRFGNSLDLAMEWLVAQPADSVTGSDGGGEGGEGGEGAGAATPPAPSPEEEEERALADLVGEAMAVGRPGSGCAAPRDAAPRAALPSAADLALQGVGVVRRVPSAVHAVTDLLRAGPALAPGDAQATTRALLGALEEASTRLPAAHLLAVWLAEHAPGCAVEGLAADLLARVRGWERGPGSAAGEPAPRWVDALLLALDALCKAHRETSAPAPAAAGAEPLAA</sequence>
<feature type="compositionally biased region" description="Gly residues" evidence="1">
    <location>
        <begin position="512"/>
        <end position="523"/>
    </location>
</feature>
<feature type="region of interest" description="Disordered" evidence="1">
    <location>
        <begin position="375"/>
        <end position="400"/>
    </location>
</feature>
<dbReference type="InterPro" id="IPR010314">
    <property type="entry name" value="E3_Ub_ligase_DUF913"/>
</dbReference>
<dbReference type="InterPro" id="IPR015940">
    <property type="entry name" value="UBA"/>
</dbReference>
<proteinExistence type="predicted"/>
<feature type="non-terminal residue" evidence="3">
    <location>
        <position position="1712"/>
    </location>
</feature>
<organism evidence="3">
    <name type="scientific">Auxenochlorella protothecoides</name>
    <name type="common">Green microalga</name>
    <name type="synonym">Chlorella protothecoides</name>
    <dbReference type="NCBI Taxonomy" id="3075"/>
    <lineage>
        <taxon>Eukaryota</taxon>
        <taxon>Viridiplantae</taxon>
        <taxon>Chlorophyta</taxon>
        <taxon>core chlorophytes</taxon>
        <taxon>Trebouxiophyceae</taxon>
        <taxon>Chlorellales</taxon>
        <taxon>Chlorellaceae</taxon>
        <taxon>Auxenochlorella</taxon>
    </lineage>
</organism>
<protein>
    <recommendedName>
        <fullName evidence="2">UBA domain-containing protein</fullName>
    </recommendedName>
</protein>
<feature type="compositionally biased region" description="Low complexity" evidence="1">
    <location>
        <begin position="823"/>
        <end position="846"/>
    </location>
</feature>
<feature type="region of interest" description="Disordered" evidence="1">
    <location>
        <begin position="1219"/>
        <end position="1289"/>
    </location>
</feature>
<evidence type="ECO:0000256" key="1">
    <source>
        <dbReference type="SAM" id="MobiDB-lite"/>
    </source>
</evidence>
<feature type="compositionally biased region" description="Gly residues" evidence="1">
    <location>
        <begin position="1514"/>
        <end position="1527"/>
    </location>
</feature>
<feature type="region of interest" description="Disordered" evidence="1">
    <location>
        <begin position="1509"/>
        <end position="1544"/>
    </location>
</feature>
<dbReference type="Gene3D" id="1.10.8.10">
    <property type="entry name" value="DNA helicase RuvA subunit, C-terminal domain"/>
    <property type="match status" value="1"/>
</dbReference>
<feature type="compositionally biased region" description="Gly residues" evidence="1">
    <location>
        <begin position="1219"/>
        <end position="1238"/>
    </location>
</feature>
<feature type="compositionally biased region" description="Low complexity" evidence="1">
    <location>
        <begin position="1269"/>
        <end position="1287"/>
    </location>
</feature>
<name>A0A1D1ZPV2_AUXPR</name>
<gene>
    <name evidence="3" type="ORF">g.67214</name>
</gene>
<feature type="compositionally biased region" description="Low complexity" evidence="1">
    <location>
        <begin position="524"/>
        <end position="534"/>
    </location>
</feature>
<feature type="domain" description="UBA" evidence="2">
    <location>
        <begin position="1466"/>
        <end position="1506"/>
    </location>
</feature>
<dbReference type="Pfam" id="PF06025">
    <property type="entry name" value="DUF913"/>
    <property type="match status" value="1"/>
</dbReference>
<feature type="compositionally biased region" description="Low complexity" evidence="1">
    <location>
        <begin position="562"/>
        <end position="577"/>
    </location>
</feature>
<reference evidence="3" key="1">
    <citation type="submission" date="2015-08" db="EMBL/GenBank/DDBJ databases">
        <authorList>
            <person name="Babu N.S."/>
            <person name="Beckwith C.J."/>
            <person name="Beseler K.G."/>
            <person name="Brison A."/>
            <person name="Carone J.V."/>
            <person name="Caskin T.P."/>
            <person name="Diamond M."/>
            <person name="Durham M.E."/>
            <person name="Foxe J.M."/>
            <person name="Go M."/>
            <person name="Henderson B.A."/>
            <person name="Jones I.B."/>
            <person name="McGettigan J.A."/>
            <person name="Micheletti S.J."/>
            <person name="Nasrallah M.E."/>
            <person name="Ortiz D."/>
            <person name="Piller C.R."/>
            <person name="Privatt S.R."/>
            <person name="Schneider S.L."/>
            <person name="Sharp S."/>
            <person name="Smith T.C."/>
            <person name="Stanton J.D."/>
            <person name="Ullery H.E."/>
            <person name="Wilson R.J."/>
            <person name="Serrano M.G."/>
            <person name="Buck G."/>
            <person name="Lee V."/>
            <person name="Wang Y."/>
            <person name="Carvalho R."/>
            <person name="Voegtly L."/>
            <person name="Shi R."/>
            <person name="Duckworth R."/>
            <person name="Johnson A."/>
            <person name="Loviza R."/>
            <person name="Walstead R."/>
            <person name="Shah Z."/>
            <person name="Kiflezghi M."/>
            <person name="Wade K."/>
            <person name="Ball S.L."/>
            <person name="Bradley K.W."/>
            <person name="Asai D.J."/>
            <person name="Bowman C.A."/>
            <person name="Russell D.A."/>
            <person name="Pope W.H."/>
            <person name="Jacobs-Sera D."/>
            <person name="Hendrix R.W."/>
            <person name="Hatfull G.F."/>
        </authorList>
    </citation>
    <scope>NUCLEOTIDE SEQUENCE</scope>
</reference>
<dbReference type="Pfam" id="PF06012">
    <property type="entry name" value="DUF908"/>
    <property type="match status" value="1"/>
</dbReference>
<feature type="region of interest" description="Disordered" evidence="1">
    <location>
        <begin position="508"/>
        <end position="599"/>
    </location>
</feature>
<dbReference type="SUPFAM" id="SSF46934">
    <property type="entry name" value="UBA-like"/>
    <property type="match status" value="1"/>
</dbReference>
<feature type="compositionally biased region" description="Basic and acidic residues" evidence="1">
    <location>
        <begin position="807"/>
        <end position="816"/>
    </location>
</feature>
<feature type="region of interest" description="Disordered" evidence="1">
    <location>
        <begin position="795"/>
        <end position="846"/>
    </location>
</feature>
<feature type="compositionally biased region" description="Low complexity" evidence="1">
    <location>
        <begin position="543"/>
        <end position="554"/>
    </location>
</feature>
<accession>A0A1D1ZPV2</accession>
<feature type="compositionally biased region" description="Low complexity" evidence="1">
    <location>
        <begin position="380"/>
        <end position="397"/>
    </location>
</feature>
<dbReference type="InterPro" id="IPR010309">
    <property type="entry name" value="E3_Ub_ligase_DUF908"/>
</dbReference>
<feature type="compositionally biased region" description="Polar residues" evidence="1">
    <location>
        <begin position="1383"/>
        <end position="1394"/>
    </location>
</feature>
<feature type="region of interest" description="Disordered" evidence="1">
    <location>
        <begin position="1361"/>
        <end position="1394"/>
    </location>
</feature>
<evidence type="ECO:0000259" key="2">
    <source>
        <dbReference type="PROSITE" id="PS50030"/>
    </source>
</evidence>